<keyword evidence="2" id="KW-1185">Reference proteome</keyword>
<evidence type="ECO:0000313" key="1">
    <source>
        <dbReference type="EMBL" id="RVW01073.1"/>
    </source>
</evidence>
<dbReference type="RefSeq" id="WP_127954966.1">
    <property type="nucleotide sequence ID" value="NZ_RKLO01000005.1"/>
</dbReference>
<sequence>MTEPISALTVPVAEDPVPNLLENALDGSLTSPTYLVGEAMVFCGMVGSNDPWAFVSDQLAGDWQALQVAGKSLEGLAEFSTLMAQQLSSAKDTALNSWNGDAAVEAERYFSELSEAVERQSHAIRGMATQLDQTSMGLYEASEAIKDLVGMLVDWLIAIVVDLAASALAGATGVGAGLSAGLLASAMLMASKAWGVVTDIYEVLSVAWAGAQATVGLVAGHLATVKDKPLPELPSSAYQFGGA</sequence>
<dbReference type="InterPro" id="IPR036689">
    <property type="entry name" value="ESAT-6-like_sf"/>
</dbReference>
<evidence type="ECO:0000313" key="2">
    <source>
        <dbReference type="Proteomes" id="UP000283479"/>
    </source>
</evidence>
<dbReference type="AlphaFoldDB" id="A0A3S3B1Q9"/>
<organism evidence="1 2">
    <name type="scientific">Rhodococcus xishaensis</name>
    <dbReference type="NCBI Taxonomy" id="2487364"/>
    <lineage>
        <taxon>Bacteria</taxon>
        <taxon>Bacillati</taxon>
        <taxon>Actinomycetota</taxon>
        <taxon>Actinomycetes</taxon>
        <taxon>Mycobacteriales</taxon>
        <taxon>Nocardiaceae</taxon>
        <taxon>Rhodococcus</taxon>
    </lineage>
</organism>
<dbReference type="EMBL" id="RKLO01000005">
    <property type="protein sequence ID" value="RVW01073.1"/>
    <property type="molecule type" value="Genomic_DNA"/>
</dbReference>
<proteinExistence type="predicted"/>
<accession>A0A3S3B1Q9</accession>
<evidence type="ECO:0008006" key="3">
    <source>
        <dbReference type="Google" id="ProtNLM"/>
    </source>
</evidence>
<gene>
    <name evidence="1" type="ORF">EGT50_12410</name>
</gene>
<comment type="caution">
    <text evidence="1">The sequence shown here is derived from an EMBL/GenBank/DDBJ whole genome shotgun (WGS) entry which is preliminary data.</text>
</comment>
<name>A0A3S3B1Q9_9NOCA</name>
<protein>
    <recommendedName>
        <fullName evidence="3">Proteins of 100 residues with WXG</fullName>
    </recommendedName>
</protein>
<dbReference type="OrthoDB" id="3692598at2"/>
<dbReference type="SUPFAM" id="SSF140453">
    <property type="entry name" value="EsxAB dimer-like"/>
    <property type="match status" value="1"/>
</dbReference>
<dbReference type="Proteomes" id="UP000283479">
    <property type="component" value="Unassembled WGS sequence"/>
</dbReference>
<reference evidence="1 2" key="1">
    <citation type="submission" date="2018-11" db="EMBL/GenBank/DDBJ databases">
        <title>Rhodococcus spongicola sp. nov. and Rhodococcus xishaensis sp. nov. from marine sponges.</title>
        <authorList>
            <person name="Li L."/>
            <person name="Lin H.W."/>
        </authorList>
    </citation>
    <scope>NUCLEOTIDE SEQUENCE [LARGE SCALE GENOMIC DNA]</scope>
    <source>
        <strain evidence="1 2">LHW51113</strain>
    </source>
</reference>